<evidence type="ECO:0000313" key="6">
    <source>
        <dbReference type="EMBL" id="KAK6186650.1"/>
    </source>
</evidence>
<evidence type="ECO:0000256" key="1">
    <source>
        <dbReference type="ARBA" id="ARBA00004123"/>
    </source>
</evidence>
<keyword evidence="5" id="KW-0539">Nucleus</keyword>
<proteinExistence type="predicted"/>
<organism evidence="6 7">
    <name type="scientific">Patella caerulea</name>
    <name type="common">Rayed Mediterranean limpet</name>
    <dbReference type="NCBI Taxonomy" id="87958"/>
    <lineage>
        <taxon>Eukaryota</taxon>
        <taxon>Metazoa</taxon>
        <taxon>Spiralia</taxon>
        <taxon>Lophotrochozoa</taxon>
        <taxon>Mollusca</taxon>
        <taxon>Gastropoda</taxon>
        <taxon>Patellogastropoda</taxon>
        <taxon>Patelloidea</taxon>
        <taxon>Patellidae</taxon>
        <taxon>Patella</taxon>
    </lineage>
</organism>
<dbReference type="PANTHER" id="PTHR46481:SF10">
    <property type="entry name" value="ZINC FINGER BED DOMAIN-CONTAINING PROTEIN 39"/>
    <property type="match status" value="1"/>
</dbReference>
<gene>
    <name evidence="6" type="ORF">SNE40_005936</name>
</gene>
<evidence type="ECO:0000313" key="7">
    <source>
        <dbReference type="Proteomes" id="UP001347796"/>
    </source>
</evidence>
<dbReference type="GO" id="GO:0008270">
    <property type="term" value="F:zinc ion binding"/>
    <property type="evidence" value="ECO:0007669"/>
    <property type="project" value="UniProtKB-KW"/>
</dbReference>
<keyword evidence="2" id="KW-0479">Metal-binding</keyword>
<dbReference type="SUPFAM" id="SSF53098">
    <property type="entry name" value="Ribonuclease H-like"/>
    <property type="match status" value="1"/>
</dbReference>
<accession>A0AAN8K2A1</accession>
<evidence type="ECO:0000256" key="5">
    <source>
        <dbReference type="ARBA" id="ARBA00023242"/>
    </source>
</evidence>
<keyword evidence="3" id="KW-0863">Zinc-finger</keyword>
<dbReference type="InterPro" id="IPR052035">
    <property type="entry name" value="ZnF_BED_domain_contain"/>
</dbReference>
<dbReference type="InterPro" id="IPR012337">
    <property type="entry name" value="RNaseH-like_sf"/>
</dbReference>
<comment type="caution">
    <text evidence="6">The sequence shown here is derived from an EMBL/GenBank/DDBJ whole genome shotgun (WGS) entry which is preliminary data.</text>
</comment>
<evidence type="ECO:0000256" key="4">
    <source>
        <dbReference type="ARBA" id="ARBA00022833"/>
    </source>
</evidence>
<dbReference type="PANTHER" id="PTHR46481">
    <property type="entry name" value="ZINC FINGER BED DOMAIN-CONTAINING PROTEIN 4"/>
    <property type="match status" value="1"/>
</dbReference>
<keyword evidence="4" id="KW-0862">Zinc</keyword>
<dbReference type="Proteomes" id="UP001347796">
    <property type="component" value="Unassembled WGS sequence"/>
</dbReference>
<sequence length="112" mass="12627">MVVARVKRQLQEADTISITTDAWTSRATENYVAVTAHFIDNDWHVQNYTLETKQFSQSHTAENLAASLMLTISEWNLTRNERGPAIATDNASNIVKAVKLVYNLILVVLRIP</sequence>
<dbReference type="GO" id="GO:0005634">
    <property type="term" value="C:nucleus"/>
    <property type="evidence" value="ECO:0007669"/>
    <property type="project" value="UniProtKB-SubCell"/>
</dbReference>
<reference evidence="6 7" key="1">
    <citation type="submission" date="2024-01" db="EMBL/GenBank/DDBJ databases">
        <title>The genome of the rayed Mediterranean limpet Patella caerulea (Linnaeus, 1758).</title>
        <authorList>
            <person name="Anh-Thu Weber A."/>
            <person name="Halstead-Nussloch G."/>
        </authorList>
    </citation>
    <scope>NUCLEOTIDE SEQUENCE [LARGE SCALE GENOMIC DNA]</scope>
    <source>
        <strain evidence="6">AATW-2023a</strain>
        <tissue evidence="6">Whole specimen</tissue>
    </source>
</reference>
<dbReference type="AlphaFoldDB" id="A0AAN8K2A1"/>
<evidence type="ECO:0000256" key="2">
    <source>
        <dbReference type="ARBA" id="ARBA00022723"/>
    </source>
</evidence>
<name>A0AAN8K2A1_PATCE</name>
<keyword evidence="7" id="KW-1185">Reference proteome</keyword>
<evidence type="ECO:0000256" key="3">
    <source>
        <dbReference type="ARBA" id="ARBA00022771"/>
    </source>
</evidence>
<dbReference type="EMBL" id="JAZGQO010000005">
    <property type="protein sequence ID" value="KAK6186650.1"/>
    <property type="molecule type" value="Genomic_DNA"/>
</dbReference>
<protein>
    <submittedName>
        <fullName evidence="6">Uncharacterized protein</fullName>
    </submittedName>
</protein>
<comment type="subcellular location">
    <subcellularLocation>
        <location evidence="1">Nucleus</location>
    </subcellularLocation>
</comment>